<keyword evidence="3" id="KW-0677">Repeat</keyword>
<feature type="signal peptide" evidence="5">
    <location>
        <begin position="1"/>
        <end position="23"/>
    </location>
</feature>
<evidence type="ECO:0000256" key="5">
    <source>
        <dbReference type="SAM" id="SignalP"/>
    </source>
</evidence>
<dbReference type="Gramene" id="KFK25088">
    <property type="protein sequence ID" value="KFK25088"/>
    <property type="gene ID" value="AALP_AA8G064200"/>
</dbReference>
<dbReference type="EMBL" id="CM002876">
    <property type="protein sequence ID" value="KFK25088.1"/>
    <property type="molecule type" value="Genomic_DNA"/>
</dbReference>
<evidence type="ECO:0000259" key="6">
    <source>
        <dbReference type="Pfam" id="PF08263"/>
    </source>
</evidence>
<protein>
    <recommendedName>
        <fullName evidence="6">Leucine-rich repeat-containing N-terminal plant-type domain-containing protein</fullName>
    </recommendedName>
</protein>
<evidence type="ECO:0000313" key="8">
    <source>
        <dbReference type="Proteomes" id="UP000029120"/>
    </source>
</evidence>
<dbReference type="Pfam" id="PF08263">
    <property type="entry name" value="LRRNT_2"/>
    <property type="match status" value="1"/>
</dbReference>
<keyword evidence="5" id="KW-0732">Signal</keyword>
<proteinExistence type="inferred from homology"/>
<dbReference type="Proteomes" id="UP000029120">
    <property type="component" value="Chromosome 8"/>
</dbReference>
<feature type="chain" id="PRO_5001821683" description="Leucine-rich repeat-containing N-terminal plant-type domain-containing protein" evidence="5">
    <location>
        <begin position="24"/>
        <end position="330"/>
    </location>
</feature>
<comment type="subcellular location">
    <subcellularLocation>
        <location evidence="1">Cell envelope</location>
    </subcellularLocation>
</comment>
<dbReference type="SUPFAM" id="SSF52058">
    <property type="entry name" value="L domain-like"/>
    <property type="match status" value="1"/>
</dbReference>
<dbReference type="PANTHER" id="PTHR48059">
    <property type="entry name" value="POLYGALACTURONASE INHIBITOR 1"/>
    <property type="match status" value="1"/>
</dbReference>
<keyword evidence="8" id="KW-1185">Reference proteome</keyword>
<dbReference type="Pfam" id="PF00560">
    <property type="entry name" value="LRR_1"/>
    <property type="match status" value="4"/>
</dbReference>
<dbReference type="Gene3D" id="3.80.10.10">
    <property type="entry name" value="Ribonuclease Inhibitor"/>
    <property type="match status" value="1"/>
</dbReference>
<dbReference type="OMA" id="IEFTGMS"/>
<evidence type="ECO:0000256" key="4">
    <source>
        <dbReference type="ARBA" id="ARBA00038043"/>
    </source>
</evidence>
<dbReference type="PROSITE" id="PS51450">
    <property type="entry name" value="LRR"/>
    <property type="match status" value="1"/>
</dbReference>
<dbReference type="eggNOG" id="ENOG502QRQP">
    <property type="taxonomic scope" value="Eukaryota"/>
</dbReference>
<organism evidence="7 8">
    <name type="scientific">Arabis alpina</name>
    <name type="common">Alpine rock-cress</name>
    <dbReference type="NCBI Taxonomy" id="50452"/>
    <lineage>
        <taxon>Eukaryota</taxon>
        <taxon>Viridiplantae</taxon>
        <taxon>Streptophyta</taxon>
        <taxon>Embryophyta</taxon>
        <taxon>Tracheophyta</taxon>
        <taxon>Spermatophyta</taxon>
        <taxon>Magnoliopsida</taxon>
        <taxon>eudicotyledons</taxon>
        <taxon>Gunneridae</taxon>
        <taxon>Pentapetalae</taxon>
        <taxon>rosids</taxon>
        <taxon>malvids</taxon>
        <taxon>Brassicales</taxon>
        <taxon>Brassicaceae</taxon>
        <taxon>Arabideae</taxon>
        <taxon>Arabis</taxon>
    </lineage>
</organism>
<dbReference type="InterPro" id="IPR013210">
    <property type="entry name" value="LRR_N_plant-typ"/>
</dbReference>
<sequence>MDKTKTLLFFLFLFTLLLTTSFSKNLCHKDDKKALLKIKRSLNNPYSLSTWDPSTDCCSSWSGVHCGDDFKYRVTGLFINSDDKLSGHISPEVGDLTYLENLVFQYLPNLTGKIPPTIAKLKYLVLLWVQSTNVAGPVPGFLSQLKNLQFLDLSNNKFSGSIPTSLSLLPNLLSLNLKGNKLTGSIPESFQRKVLYLDLSHNHLSGSIPKSLGKLHFYSIDLSWNKLEGDASMLFGANKTTYDIDLSRNKFQFNLSRVKIPSTLDHLDLNHNRITGNISAQWTEVPLSVFNVSYNKLCGRIPNGGNLQKFDSSSYFHNKCLCGAPLKSCK</sequence>
<dbReference type="InterPro" id="IPR001611">
    <property type="entry name" value="Leu-rich_rpt"/>
</dbReference>
<evidence type="ECO:0000313" key="7">
    <source>
        <dbReference type="EMBL" id="KFK25088.1"/>
    </source>
</evidence>
<dbReference type="InterPro" id="IPR051848">
    <property type="entry name" value="PGIP"/>
</dbReference>
<evidence type="ECO:0000256" key="1">
    <source>
        <dbReference type="ARBA" id="ARBA00004196"/>
    </source>
</evidence>
<keyword evidence="2" id="KW-0433">Leucine-rich repeat</keyword>
<dbReference type="PRINTS" id="PR00019">
    <property type="entry name" value="LEURICHRPT"/>
</dbReference>
<dbReference type="OrthoDB" id="676979at2759"/>
<dbReference type="PANTHER" id="PTHR48059:SF4">
    <property type="entry name" value="POLYGALACTURONASE INHIBITOR 1-RELATED"/>
    <property type="match status" value="1"/>
</dbReference>
<name>A0A087G5D6_ARAAL</name>
<dbReference type="AlphaFoldDB" id="A0A087G5D6"/>
<evidence type="ECO:0000256" key="2">
    <source>
        <dbReference type="ARBA" id="ARBA00022614"/>
    </source>
</evidence>
<comment type="similarity">
    <text evidence="4">Belongs to the polygalacturonase-inhibiting protein family.</text>
</comment>
<dbReference type="InterPro" id="IPR032675">
    <property type="entry name" value="LRR_dom_sf"/>
</dbReference>
<feature type="domain" description="Leucine-rich repeat-containing N-terminal plant-type" evidence="6">
    <location>
        <begin position="28"/>
        <end position="66"/>
    </location>
</feature>
<accession>A0A087G5D6</accession>
<gene>
    <name evidence="7" type="ordered locus">AALP_Aa8g064200</name>
</gene>
<reference evidence="8" key="1">
    <citation type="journal article" date="2015" name="Nat. Plants">
        <title>Genome expansion of Arabis alpina linked with retrotransposition and reduced symmetric DNA methylation.</title>
        <authorList>
            <person name="Willing E.M."/>
            <person name="Rawat V."/>
            <person name="Mandakova T."/>
            <person name="Maumus F."/>
            <person name="James G.V."/>
            <person name="Nordstroem K.J."/>
            <person name="Becker C."/>
            <person name="Warthmann N."/>
            <person name="Chica C."/>
            <person name="Szarzynska B."/>
            <person name="Zytnicki M."/>
            <person name="Albani M.C."/>
            <person name="Kiefer C."/>
            <person name="Bergonzi S."/>
            <person name="Castaings L."/>
            <person name="Mateos J.L."/>
            <person name="Berns M.C."/>
            <person name="Bujdoso N."/>
            <person name="Piofczyk T."/>
            <person name="de Lorenzo L."/>
            <person name="Barrero-Sicilia C."/>
            <person name="Mateos I."/>
            <person name="Piednoel M."/>
            <person name="Hagmann J."/>
            <person name="Chen-Min-Tao R."/>
            <person name="Iglesias-Fernandez R."/>
            <person name="Schuster S.C."/>
            <person name="Alonso-Blanco C."/>
            <person name="Roudier F."/>
            <person name="Carbonero P."/>
            <person name="Paz-Ares J."/>
            <person name="Davis S.J."/>
            <person name="Pecinka A."/>
            <person name="Quesneville H."/>
            <person name="Colot V."/>
            <person name="Lysak M.A."/>
            <person name="Weigel D."/>
            <person name="Coupland G."/>
            <person name="Schneeberger K."/>
        </authorList>
    </citation>
    <scope>NUCLEOTIDE SEQUENCE [LARGE SCALE GENOMIC DNA]</scope>
    <source>
        <strain evidence="8">cv. Pajares</strain>
    </source>
</reference>
<dbReference type="FunFam" id="3.80.10.10:FF:000348">
    <property type="entry name" value="Polygalacturonase inhibitor 1"/>
    <property type="match status" value="1"/>
</dbReference>
<evidence type="ECO:0000256" key="3">
    <source>
        <dbReference type="ARBA" id="ARBA00022737"/>
    </source>
</evidence>